<accession>A0AAD9TN41</accession>
<feature type="region of interest" description="Disordered" evidence="1">
    <location>
        <begin position="184"/>
        <end position="210"/>
    </location>
</feature>
<evidence type="ECO:0000313" key="3">
    <source>
        <dbReference type="Proteomes" id="UP001280121"/>
    </source>
</evidence>
<evidence type="ECO:0000256" key="1">
    <source>
        <dbReference type="SAM" id="MobiDB-lite"/>
    </source>
</evidence>
<evidence type="ECO:0000313" key="2">
    <source>
        <dbReference type="EMBL" id="KAK2638863.1"/>
    </source>
</evidence>
<dbReference type="Proteomes" id="UP001280121">
    <property type="component" value="Unassembled WGS sequence"/>
</dbReference>
<dbReference type="EMBL" id="JANJYI010000008">
    <property type="protein sequence ID" value="KAK2638863.1"/>
    <property type="molecule type" value="Genomic_DNA"/>
</dbReference>
<reference evidence="2" key="1">
    <citation type="journal article" date="2023" name="Plant J.">
        <title>Genome sequences and population genomics provide insights into the demographic history, inbreeding, and mutation load of two 'living fossil' tree species of Dipteronia.</title>
        <authorList>
            <person name="Feng Y."/>
            <person name="Comes H.P."/>
            <person name="Chen J."/>
            <person name="Zhu S."/>
            <person name="Lu R."/>
            <person name="Zhang X."/>
            <person name="Li P."/>
            <person name="Qiu J."/>
            <person name="Olsen K.M."/>
            <person name="Qiu Y."/>
        </authorList>
    </citation>
    <scope>NUCLEOTIDE SEQUENCE</scope>
    <source>
        <strain evidence="2">KIB01</strain>
    </source>
</reference>
<comment type="caution">
    <text evidence="2">The sequence shown here is derived from an EMBL/GenBank/DDBJ whole genome shotgun (WGS) entry which is preliminary data.</text>
</comment>
<evidence type="ECO:0008006" key="4">
    <source>
        <dbReference type="Google" id="ProtNLM"/>
    </source>
</evidence>
<organism evidence="2 3">
    <name type="scientific">Dipteronia dyeriana</name>
    <dbReference type="NCBI Taxonomy" id="168575"/>
    <lineage>
        <taxon>Eukaryota</taxon>
        <taxon>Viridiplantae</taxon>
        <taxon>Streptophyta</taxon>
        <taxon>Embryophyta</taxon>
        <taxon>Tracheophyta</taxon>
        <taxon>Spermatophyta</taxon>
        <taxon>Magnoliopsida</taxon>
        <taxon>eudicotyledons</taxon>
        <taxon>Gunneridae</taxon>
        <taxon>Pentapetalae</taxon>
        <taxon>rosids</taxon>
        <taxon>malvids</taxon>
        <taxon>Sapindales</taxon>
        <taxon>Sapindaceae</taxon>
        <taxon>Hippocastanoideae</taxon>
        <taxon>Acereae</taxon>
        <taxon>Dipteronia</taxon>
    </lineage>
</organism>
<feature type="compositionally biased region" description="Basic residues" evidence="1">
    <location>
        <begin position="119"/>
        <end position="129"/>
    </location>
</feature>
<gene>
    <name evidence="2" type="ORF">Ddye_026658</name>
</gene>
<feature type="compositionally biased region" description="Polar residues" evidence="1">
    <location>
        <begin position="184"/>
        <end position="197"/>
    </location>
</feature>
<protein>
    <recommendedName>
        <fullName evidence="4">CCHC-type domain-containing protein</fullName>
    </recommendedName>
</protein>
<dbReference type="AlphaFoldDB" id="A0AAD9TN41"/>
<feature type="region of interest" description="Disordered" evidence="1">
    <location>
        <begin position="119"/>
        <end position="140"/>
    </location>
</feature>
<name>A0AAD9TN41_9ROSI</name>
<proteinExistence type="predicted"/>
<keyword evidence="3" id="KW-1185">Reference proteome</keyword>
<sequence length="229" mass="26198">MSEPVEKWTRHAFESSIKADHISNNMSECFNSWIREDRDKPVLQLLENLRRKIMISGLPCMHAIAVYIYKREFAHDHVHWYYSKEAWKLTYNGIINPIPDESRWSEVEYEIIEPPVKKTKVGKPKKKRTRAPDEPRAPNATFSKRCSKCGELGHNRATCRFEGKDKASTSTRKKVSKIVFNAPSAATSSRAQTNECNNNREKLNDCSTSKAPTTHVADVCFQIGSNAKP</sequence>